<dbReference type="Proteomes" id="UP000712281">
    <property type="component" value="Unassembled WGS sequence"/>
</dbReference>
<sequence length="227" mass="24817">MDQNASTSSFLYALLSLRKKNLETDRLCRWRSIHVSASPRLRLSHLLVSVTPRSLSRLLLQGGAASNAAAAQIPSFFTIWHPLLLSCIDDVSLLVLLLASGIVTENQKNTTVTNQNTISLSLSDESKSTALSDSVDNSPQLISMVLTKRDPMVSRLTSGIVTENQKNTTVTDQNTISLSLSDESKSTALSDSVDNSPQLISMVLTKRDPMVSRLTAERRKMLEDMVG</sequence>
<name>A0A8S9KU46_BRACR</name>
<accession>A0A8S9KU46</accession>
<organism evidence="1 2">
    <name type="scientific">Brassica cretica</name>
    <name type="common">Mustard</name>
    <dbReference type="NCBI Taxonomy" id="69181"/>
    <lineage>
        <taxon>Eukaryota</taxon>
        <taxon>Viridiplantae</taxon>
        <taxon>Streptophyta</taxon>
        <taxon>Embryophyta</taxon>
        <taxon>Tracheophyta</taxon>
        <taxon>Spermatophyta</taxon>
        <taxon>Magnoliopsida</taxon>
        <taxon>eudicotyledons</taxon>
        <taxon>Gunneridae</taxon>
        <taxon>Pentapetalae</taxon>
        <taxon>rosids</taxon>
        <taxon>malvids</taxon>
        <taxon>Brassicales</taxon>
        <taxon>Brassicaceae</taxon>
        <taxon>Brassiceae</taxon>
        <taxon>Brassica</taxon>
    </lineage>
</organism>
<reference evidence="1" key="1">
    <citation type="submission" date="2019-12" db="EMBL/GenBank/DDBJ databases">
        <title>Genome sequencing and annotation of Brassica cretica.</title>
        <authorList>
            <person name="Studholme D.J."/>
            <person name="Sarris P.F."/>
        </authorList>
    </citation>
    <scope>NUCLEOTIDE SEQUENCE</scope>
    <source>
        <strain evidence="1">PFS-001/15</strain>
        <tissue evidence="1">Leaf</tissue>
    </source>
</reference>
<evidence type="ECO:0000313" key="2">
    <source>
        <dbReference type="Proteomes" id="UP000712281"/>
    </source>
</evidence>
<comment type="caution">
    <text evidence="1">The sequence shown here is derived from an EMBL/GenBank/DDBJ whole genome shotgun (WGS) entry which is preliminary data.</text>
</comment>
<dbReference type="EMBL" id="QGKW02000717">
    <property type="protein sequence ID" value="KAF2598524.1"/>
    <property type="molecule type" value="Genomic_DNA"/>
</dbReference>
<protein>
    <submittedName>
        <fullName evidence="1">Uncharacterized protein</fullName>
    </submittedName>
</protein>
<evidence type="ECO:0000313" key="1">
    <source>
        <dbReference type="EMBL" id="KAF2598524.1"/>
    </source>
</evidence>
<gene>
    <name evidence="1" type="ORF">F2Q68_00008901</name>
</gene>
<dbReference type="AlphaFoldDB" id="A0A8S9KU46"/>
<proteinExistence type="predicted"/>